<feature type="transmembrane region" description="Helical" evidence="1">
    <location>
        <begin position="44"/>
        <end position="63"/>
    </location>
</feature>
<dbReference type="GO" id="GO:0016787">
    <property type="term" value="F:hydrolase activity"/>
    <property type="evidence" value="ECO:0007669"/>
    <property type="project" value="UniProtKB-KW"/>
</dbReference>
<dbReference type="Pfam" id="PF07819">
    <property type="entry name" value="PGAP1"/>
    <property type="match status" value="1"/>
</dbReference>
<feature type="transmembrane region" description="Helical" evidence="1">
    <location>
        <begin position="6"/>
        <end position="32"/>
    </location>
</feature>
<gene>
    <name evidence="3" type="ORF">J4050_12105</name>
</gene>
<dbReference type="InterPro" id="IPR012908">
    <property type="entry name" value="PGAP1-ab_dom-like"/>
</dbReference>
<dbReference type="PANTHER" id="PTHR37946">
    <property type="entry name" value="SLL1969 PROTEIN"/>
    <property type="match status" value="1"/>
</dbReference>
<evidence type="ECO:0000259" key="2">
    <source>
        <dbReference type="Pfam" id="PF07819"/>
    </source>
</evidence>
<dbReference type="EMBL" id="JAGEVF010000010">
    <property type="protein sequence ID" value="MBO3117497.1"/>
    <property type="molecule type" value="Genomic_DNA"/>
</dbReference>
<dbReference type="PANTHER" id="PTHR37946:SF1">
    <property type="entry name" value="SLL1969 PROTEIN"/>
    <property type="match status" value="1"/>
</dbReference>
<keyword evidence="1" id="KW-0812">Transmembrane</keyword>
<dbReference type="Gene3D" id="3.40.50.1820">
    <property type="entry name" value="alpha/beta hydrolase"/>
    <property type="match status" value="1"/>
</dbReference>
<reference evidence="3 4" key="1">
    <citation type="submission" date="2021-03" db="EMBL/GenBank/DDBJ databases">
        <title>Winogradskyella sp. nov., isolated from costal sediment.</title>
        <authorList>
            <person name="Gao C."/>
        </authorList>
    </citation>
    <scope>NUCLEOTIDE SEQUENCE [LARGE SCALE GENOMIC DNA]</scope>
    <source>
        <strain evidence="3 4">DF17</strain>
    </source>
</reference>
<accession>A0ABS3T422</accession>
<dbReference type="InterPro" id="IPR029058">
    <property type="entry name" value="AB_hydrolase_fold"/>
</dbReference>
<dbReference type="RefSeq" id="WP_208154855.1">
    <property type="nucleotide sequence ID" value="NZ_JAGEVF010000010.1"/>
</dbReference>
<evidence type="ECO:0000256" key="1">
    <source>
        <dbReference type="SAM" id="Phobius"/>
    </source>
</evidence>
<comment type="caution">
    <text evidence="3">The sequence shown here is derived from an EMBL/GenBank/DDBJ whole genome shotgun (WGS) entry which is preliminary data.</text>
</comment>
<organism evidence="3 4">
    <name type="scientific">Winogradskyella pelagia</name>
    <dbReference type="NCBI Taxonomy" id="2819984"/>
    <lineage>
        <taxon>Bacteria</taxon>
        <taxon>Pseudomonadati</taxon>
        <taxon>Bacteroidota</taxon>
        <taxon>Flavobacteriia</taxon>
        <taxon>Flavobacteriales</taxon>
        <taxon>Flavobacteriaceae</taxon>
        <taxon>Winogradskyella</taxon>
    </lineage>
</organism>
<keyword evidence="4" id="KW-1185">Reference proteome</keyword>
<keyword evidence="3" id="KW-0378">Hydrolase</keyword>
<name>A0ABS3T422_9FLAO</name>
<keyword evidence="1" id="KW-1133">Transmembrane helix</keyword>
<proteinExistence type="predicted"/>
<evidence type="ECO:0000313" key="4">
    <source>
        <dbReference type="Proteomes" id="UP000676776"/>
    </source>
</evidence>
<dbReference type="Proteomes" id="UP000676776">
    <property type="component" value="Unassembled WGS sequence"/>
</dbReference>
<dbReference type="SUPFAM" id="SSF53474">
    <property type="entry name" value="alpha/beta-Hydrolases"/>
    <property type="match status" value="1"/>
</dbReference>
<sequence length="270" mass="30484">MGNVIIIILVSVTIVICLACSYVLFTYVLCSWANKEKIYSKKDFPLYAVIKEMGLQCLIFFAFPFEFIGSWRPYDAQTNKTAIILPGYTLTPIAYRKLFLMLRKHGVGYKIIRYKPFTGDLNLQVSTLNKVVSELVKKNPHHNITLIGHSMGGLIAKKAMTALEMEKNINLITLSTPHKGTKFGRFGFGVSSNQMIPNSSFINSITEFEKSRRLNIFSNGDNLICPKESLLTCSKNILVRNVTLHNSILFDDEALSLIKNNIIYGRTEVN</sequence>
<protein>
    <submittedName>
        <fullName evidence="3">Alpha/beta hydrolase</fullName>
    </submittedName>
</protein>
<feature type="domain" description="GPI inositol-deacylase PGAP1-like alpha/beta" evidence="2">
    <location>
        <begin position="124"/>
        <end position="183"/>
    </location>
</feature>
<keyword evidence="1" id="KW-0472">Membrane</keyword>
<feature type="transmembrane region" description="Helical" evidence="1">
    <location>
        <begin position="83"/>
        <end position="102"/>
    </location>
</feature>
<evidence type="ECO:0000313" key="3">
    <source>
        <dbReference type="EMBL" id="MBO3117497.1"/>
    </source>
</evidence>